<dbReference type="EMBL" id="QCZI01000017">
    <property type="protein sequence ID" value="PWA04260.1"/>
    <property type="molecule type" value="Genomic_DNA"/>
</dbReference>
<proteinExistence type="predicted"/>
<dbReference type="InterPro" id="IPR015797">
    <property type="entry name" value="NUDIX_hydrolase-like_dom_sf"/>
</dbReference>
<dbReference type="GO" id="GO:0016787">
    <property type="term" value="F:hydrolase activity"/>
    <property type="evidence" value="ECO:0007669"/>
    <property type="project" value="UniProtKB-KW"/>
</dbReference>
<protein>
    <submittedName>
        <fullName evidence="3">NUDIX hydrolase</fullName>
    </submittedName>
</protein>
<feature type="domain" description="Nudix hydrolase" evidence="2">
    <location>
        <begin position="67"/>
        <end position="195"/>
    </location>
</feature>
<keyword evidence="1 3" id="KW-0378">Hydrolase</keyword>
<comment type="caution">
    <text evidence="3">The sequence shown here is derived from an EMBL/GenBank/DDBJ whole genome shotgun (WGS) entry which is preliminary data.</text>
</comment>
<evidence type="ECO:0000313" key="3">
    <source>
        <dbReference type="EMBL" id="PWA04260.1"/>
    </source>
</evidence>
<dbReference type="SUPFAM" id="SSF55811">
    <property type="entry name" value="Nudix"/>
    <property type="match status" value="1"/>
</dbReference>
<dbReference type="Gene3D" id="3.90.79.10">
    <property type="entry name" value="Nucleoside Triphosphate Pyrophosphohydrolase"/>
    <property type="match status" value="1"/>
</dbReference>
<dbReference type="RefSeq" id="WP_116725657.1">
    <property type="nucleotide sequence ID" value="NZ_QCZI01000017.1"/>
</dbReference>
<dbReference type="InterPro" id="IPR000086">
    <property type="entry name" value="NUDIX_hydrolase_dom"/>
</dbReference>
<evidence type="ECO:0000259" key="2">
    <source>
        <dbReference type="PROSITE" id="PS51462"/>
    </source>
</evidence>
<accession>A0A2U1JGI2</accession>
<name>A0A2U1JGI2_9FLAO</name>
<evidence type="ECO:0000256" key="1">
    <source>
        <dbReference type="ARBA" id="ARBA00022801"/>
    </source>
</evidence>
<dbReference type="AlphaFoldDB" id="A0A2U1JGI2"/>
<organism evidence="3 4">
    <name type="scientific">Flavobacterium psychrotolerans</name>
    <dbReference type="NCBI Taxonomy" id="2169410"/>
    <lineage>
        <taxon>Bacteria</taxon>
        <taxon>Pseudomonadati</taxon>
        <taxon>Bacteroidota</taxon>
        <taxon>Flavobacteriia</taxon>
        <taxon>Flavobacteriales</taxon>
        <taxon>Flavobacteriaceae</taxon>
        <taxon>Flavobacterium</taxon>
    </lineage>
</organism>
<keyword evidence="4" id="KW-1185">Reference proteome</keyword>
<dbReference type="Proteomes" id="UP000245449">
    <property type="component" value="Unassembled WGS sequence"/>
</dbReference>
<dbReference type="CDD" id="cd03673">
    <property type="entry name" value="NUDIX_Ap6A_hydrolase"/>
    <property type="match status" value="1"/>
</dbReference>
<dbReference type="OrthoDB" id="9816289at2"/>
<reference evidence="3 4" key="1">
    <citation type="submission" date="2018-04" db="EMBL/GenBank/DDBJ databases">
        <title>Flavobacterium sp. nov., isolated from glacier ice.</title>
        <authorList>
            <person name="Liu Q."/>
            <person name="Xin Y.-H."/>
        </authorList>
    </citation>
    <scope>NUCLEOTIDE SEQUENCE [LARGE SCALE GENOMIC DNA]</scope>
    <source>
        <strain evidence="3 4">RB1R5</strain>
    </source>
</reference>
<dbReference type="Pfam" id="PF00293">
    <property type="entry name" value="NUDIX"/>
    <property type="match status" value="1"/>
</dbReference>
<dbReference type="PANTHER" id="PTHR43736">
    <property type="entry name" value="ADP-RIBOSE PYROPHOSPHATASE"/>
    <property type="match status" value="1"/>
</dbReference>
<evidence type="ECO:0000313" key="4">
    <source>
        <dbReference type="Proteomes" id="UP000245449"/>
    </source>
</evidence>
<dbReference type="PROSITE" id="PS51462">
    <property type="entry name" value="NUDIX"/>
    <property type="match status" value="1"/>
</dbReference>
<dbReference type="InterPro" id="IPR020084">
    <property type="entry name" value="NUDIX_hydrolase_CS"/>
</dbReference>
<gene>
    <name evidence="3" type="ORF">DB895_12205</name>
</gene>
<sequence>MYKVFVNDKPLFLTNEIAKETDFQMFLLESIDIEQIIIKMFNNKIKKCYLYYPDEEVILKKLKEKIPVQRAGGGFVYNKKGEVLFILRNGKWDLPKGGKEKGEKMSHTALREVEEETGVDKLVVTKKLQKTYHIFKRNGVYKLKITQWFEMTSDYDGIPIGQAEEGIEKVAWLNPEQVQEALKNSYENIKLLFEEEKVLK</sequence>
<dbReference type="PANTHER" id="PTHR43736:SF1">
    <property type="entry name" value="DIHYDRONEOPTERIN TRIPHOSPHATE DIPHOSPHATASE"/>
    <property type="match status" value="1"/>
</dbReference>
<dbReference type="PROSITE" id="PS00893">
    <property type="entry name" value="NUDIX_BOX"/>
    <property type="match status" value="1"/>
</dbReference>